<dbReference type="NCBIfam" id="TIGR01413">
    <property type="entry name" value="Dyp_perox_fam"/>
    <property type="match status" value="1"/>
</dbReference>
<protein>
    <recommendedName>
        <fullName evidence="14">Dyp-type peroxidase</fullName>
    </recommendedName>
</protein>
<comment type="cofactor">
    <cofactor evidence="1">
        <name>heme b</name>
        <dbReference type="ChEBI" id="CHEBI:60344"/>
    </cofactor>
</comment>
<dbReference type="GO" id="GO:0004601">
    <property type="term" value="F:peroxidase activity"/>
    <property type="evidence" value="ECO:0007669"/>
    <property type="project" value="UniProtKB-KW"/>
</dbReference>
<dbReference type="GO" id="GO:0020037">
    <property type="term" value="F:heme binding"/>
    <property type="evidence" value="ECO:0007669"/>
    <property type="project" value="InterPro"/>
</dbReference>
<dbReference type="SUPFAM" id="SSF54909">
    <property type="entry name" value="Dimeric alpha+beta barrel"/>
    <property type="match status" value="1"/>
</dbReference>
<evidence type="ECO:0000259" key="11">
    <source>
        <dbReference type="Pfam" id="PF21105"/>
    </source>
</evidence>
<evidence type="ECO:0000256" key="3">
    <source>
        <dbReference type="ARBA" id="ARBA00022617"/>
    </source>
</evidence>
<gene>
    <name evidence="12" type="ORF">PCASD_16460</name>
</gene>
<keyword evidence="5" id="KW-0732">Signal</keyword>
<keyword evidence="2" id="KW-0575">Peroxidase</keyword>
<evidence type="ECO:0008006" key="14">
    <source>
        <dbReference type="Google" id="ProtNLM"/>
    </source>
</evidence>
<dbReference type="PANTHER" id="PTHR30521">
    <property type="entry name" value="DEFERROCHELATASE/PEROXIDASE"/>
    <property type="match status" value="1"/>
</dbReference>
<comment type="caution">
    <text evidence="12">The sequence shown here is derived from an EMBL/GenBank/DDBJ whole genome shotgun (WGS) entry which is preliminary data.</text>
</comment>
<sequence length="506" mass="55947">MIWSYLFGSRTGTASAQTSPSQVDLANVQGDIIIGLQKQCEAFLFCTLKSEPESIEGFRNFLKGTLLPSITTTKDVIDTQNKIGDYKKNRGSGEEEELLPLSQMNLAFSFFGLMKLGLKVEEIPTGGNGVFSKGQKVDAVDNLGDPVDQATQKLKTWSEDFQVNSIDLVVLITASDSSLLNEKLNQVRYNLNEFLSSSFLRQGKVRPGSQRGHEHFGYLDGITAPKIEGINEKPEDKKEGIVKADMILLGQPSSDGTNNNSDDPNQLWIKDGSFMVFRELQQFVPEFQNFCDESAETLANPKISGDFIGARIVGRWKSGASLSLSPDQDDPNLSRSEDFDYSDELKQERCPYAAHVRKTNPRSGIAGSDPKTNTLPHLMVRNGIPYGPELTEEENESKTTKENRGLLFVSYQSQIDKGFQFVQKFWCNNPNFPSQNPAKVTPGFDLLIGQTADQKPRVAQNIFPLGSAGTTDPNNTLTAKQNFVVPLGGEYFLMPSIKAINEKLGK</sequence>
<evidence type="ECO:0000313" key="13">
    <source>
        <dbReference type="Proteomes" id="UP000235392"/>
    </source>
</evidence>
<comment type="similarity">
    <text evidence="8">Belongs to the DyP-type peroxidase family.</text>
</comment>
<dbReference type="Pfam" id="PF21105">
    <property type="entry name" value="DyP_N"/>
    <property type="match status" value="1"/>
</dbReference>
<dbReference type="AlphaFoldDB" id="A0A2N5TXF3"/>
<dbReference type="InterPro" id="IPR011008">
    <property type="entry name" value="Dimeric_a/b-barrel"/>
</dbReference>
<keyword evidence="4" id="KW-0479">Metal-binding</keyword>
<dbReference type="InterPro" id="IPR048328">
    <property type="entry name" value="Dyp_perox_C"/>
</dbReference>
<evidence type="ECO:0000256" key="2">
    <source>
        <dbReference type="ARBA" id="ARBA00022559"/>
    </source>
</evidence>
<feature type="domain" description="DyP dimeric alpha+beta barrel" evidence="11">
    <location>
        <begin position="27"/>
        <end position="207"/>
    </location>
</feature>
<dbReference type="GO" id="GO:0046872">
    <property type="term" value="F:metal ion binding"/>
    <property type="evidence" value="ECO:0007669"/>
    <property type="project" value="UniProtKB-KW"/>
</dbReference>
<evidence type="ECO:0000256" key="8">
    <source>
        <dbReference type="ARBA" id="ARBA00025737"/>
    </source>
</evidence>
<evidence type="ECO:0000256" key="6">
    <source>
        <dbReference type="ARBA" id="ARBA00023002"/>
    </source>
</evidence>
<proteinExistence type="inferred from homology"/>
<dbReference type="Proteomes" id="UP000235392">
    <property type="component" value="Unassembled WGS sequence"/>
</dbReference>
<dbReference type="GO" id="GO:0005829">
    <property type="term" value="C:cytosol"/>
    <property type="evidence" value="ECO:0007669"/>
    <property type="project" value="TreeGrafter"/>
</dbReference>
<evidence type="ECO:0000313" key="12">
    <source>
        <dbReference type="EMBL" id="PLW30171.1"/>
    </source>
</evidence>
<dbReference type="Pfam" id="PF20628">
    <property type="entry name" value="Dyp_perox_C"/>
    <property type="match status" value="1"/>
</dbReference>
<dbReference type="InterPro" id="IPR049509">
    <property type="entry name" value="DyP_N"/>
</dbReference>
<dbReference type="PANTHER" id="PTHR30521:SF4">
    <property type="entry name" value="DEFERROCHELATASE"/>
    <property type="match status" value="1"/>
</dbReference>
<dbReference type="PROSITE" id="PS51404">
    <property type="entry name" value="DYP_PEROXIDASE"/>
    <property type="match status" value="1"/>
</dbReference>
<feature type="region of interest" description="Disordered" evidence="9">
    <location>
        <begin position="359"/>
        <end position="380"/>
    </location>
</feature>
<dbReference type="InterPro" id="IPR006314">
    <property type="entry name" value="Dyp_peroxidase"/>
</dbReference>
<evidence type="ECO:0000256" key="1">
    <source>
        <dbReference type="ARBA" id="ARBA00001970"/>
    </source>
</evidence>
<accession>A0A2N5TXF3</accession>
<keyword evidence="6" id="KW-0560">Oxidoreductase</keyword>
<dbReference type="EMBL" id="PGCI01000307">
    <property type="protein sequence ID" value="PLW30171.1"/>
    <property type="molecule type" value="Genomic_DNA"/>
</dbReference>
<evidence type="ECO:0000256" key="5">
    <source>
        <dbReference type="ARBA" id="ARBA00022729"/>
    </source>
</evidence>
<organism evidence="12 13">
    <name type="scientific">Puccinia coronata f. sp. avenae</name>
    <dbReference type="NCBI Taxonomy" id="200324"/>
    <lineage>
        <taxon>Eukaryota</taxon>
        <taxon>Fungi</taxon>
        <taxon>Dikarya</taxon>
        <taxon>Basidiomycota</taxon>
        <taxon>Pucciniomycotina</taxon>
        <taxon>Pucciniomycetes</taxon>
        <taxon>Pucciniales</taxon>
        <taxon>Pucciniaceae</taxon>
        <taxon>Puccinia</taxon>
    </lineage>
</organism>
<evidence type="ECO:0000256" key="7">
    <source>
        <dbReference type="ARBA" id="ARBA00023004"/>
    </source>
</evidence>
<feature type="domain" description="Dyp-type peroxidase C-terminal" evidence="10">
    <location>
        <begin position="268"/>
        <end position="426"/>
    </location>
</feature>
<evidence type="ECO:0000259" key="10">
    <source>
        <dbReference type="Pfam" id="PF20628"/>
    </source>
</evidence>
<name>A0A2N5TXF3_9BASI</name>
<keyword evidence="7" id="KW-0408">Iron</keyword>
<reference evidence="12 13" key="1">
    <citation type="submission" date="2017-11" db="EMBL/GenBank/DDBJ databases">
        <title>De novo assembly and phasing of dikaryotic genomes from two isolates of Puccinia coronata f. sp. avenae, the causal agent of oat crown rust.</title>
        <authorList>
            <person name="Miller M.E."/>
            <person name="Zhang Y."/>
            <person name="Omidvar V."/>
            <person name="Sperschneider J."/>
            <person name="Schwessinger B."/>
            <person name="Raley C."/>
            <person name="Palmer J.M."/>
            <person name="Garnica D."/>
            <person name="Upadhyaya N."/>
            <person name="Rathjen J."/>
            <person name="Taylor J.M."/>
            <person name="Park R.F."/>
            <person name="Dodds P.N."/>
            <person name="Hirsch C.D."/>
            <person name="Kianian S.F."/>
            <person name="Figueroa M."/>
        </authorList>
    </citation>
    <scope>NUCLEOTIDE SEQUENCE [LARGE SCALE GENOMIC DNA]</scope>
    <source>
        <strain evidence="12">12SD80</strain>
    </source>
</reference>
<keyword evidence="3" id="KW-0349">Heme</keyword>
<evidence type="ECO:0000256" key="4">
    <source>
        <dbReference type="ARBA" id="ARBA00022723"/>
    </source>
</evidence>
<evidence type="ECO:0000256" key="9">
    <source>
        <dbReference type="SAM" id="MobiDB-lite"/>
    </source>
</evidence>